<gene>
    <name evidence="8" type="ORF">FQ154_16445</name>
</gene>
<protein>
    <submittedName>
        <fullName evidence="8">Aldo/keto reductase</fullName>
    </submittedName>
</protein>
<keyword evidence="3" id="KW-0560">Oxidoreductase</keyword>
<feature type="active site" description="Proton donor" evidence="4">
    <location>
        <position position="55"/>
    </location>
</feature>
<dbReference type="OrthoDB" id="9804790at2"/>
<accession>A0A5B0E5N6</accession>
<dbReference type="PIRSF" id="PIRSF000097">
    <property type="entry name" value="AKR"/>
    <property type="match status" value="1"/>
</dbReference>
<feature type="binding site" evidence="5">
    <location>
        <position position="113"/>
    </location>
    <ligand>
        <name>substrate</name>
    </ligand>
</feature>
<dbReference type="PROSITE" id="PS00798">
    <property type="entry name" value="ALDOKETO_REDUCTASE_1"/>
    <property type="match status" value="1"/>
</dbReference>
<feature type="site" description="Lowers pKa of active site Tyr" evidence="6">
    <location>
        <position position="80"/>
    </location>
</feature>
<dbReference type="RefSeq" id="WP_149620566.1">
    <property type="nucleotide sequence ID" value="NZ_VOBL01000021.1"/>
</dbReference>
<dbReference type="InterPro" id="IPR020471">
    <property type="entry name" value="AKR"/>
</dbReference>
<reference evidence="8 9" key="1">
    <citation type="submission" date="2019-07" db="EMBL/GenBank/DDBJ databases">
        <title>Analysis of the biochemical properties, biological activity and biotechnological potential of siderophores and biosurfactants produced by Antarctic psychrotolerant bacteria.</title>
        <authorList>
            <person name="Styczynski M."/>
            <person name="Krucon T."/>
            <person name="Decewicz P."/>
            <person name="Dziewit L."/>
        </authorList>
    </citation>
    <scope>NUCLEOTIDE SEQUENCE [LARGE SCALE GENOMIC DNA]</scope>
    <source>
        <strain evidence="8 9">ANT_H27</strain>
    </source>
</reference>
<evidence type="ECO:0000256" key="5">
    <source>
        <dbReference type="PIRSR" id="PIRSR000097-2"/>
    </source>
</evidence>
<evidence type="ECO:0000256" key="1">
    <source>
        <dbReference type="ARBA" id="ARBA00007905"/>
    </source>
</evidence>
<proteinExistence type="inferred from homology"/>
<dbReference type="Proteomes" id="UP000323856">
    <property type="component" value="Unassembled WGS sequence"/>
</dbReference>
<dbReference type="PANTHER" id="PTHR43827">
    <property type="entry name" value="2,5-DIKETO-D-GLUCONIC ACID REDUCTASE"/>
    <property type="match status" value="1"/>
</dbReference>
<evidence type="ECO:0000256" key="4">
    <source>
        <dbReference type="PIRSR" id="PIRSR000097-1"/>
    </source>
</evidence>
<comment type="caution">
    <text evidence="8">The sequence shown here is derived from an EMBL/GenBank/DDBJ whole genome shotgun (WGS) entry which is preliminary data.</text>
</comment>
<keyword evidence="2" id="KW-0521">NADP</keyword>
<dbReference type="PRINTS" id="PR00069">
    <property type="entry name" value="ALDKETRDTASE"/>
</dbReference>
<dbReference type="FunFam" id="3.20.20.100:FF:000002">
    <property type="entry name" value="2,5-diketo-D-gluconic acid reductase A"/>
    <property type="match status" value="1"/>
</dbReference>
<dbReference type="GO" id="GO:0016616">
    <property type="term" value="F:oxidoreductase activity, acting on the CH-OH group of donors, NAD or NADP as acceptor"/>
    <property type="evidence" value="ECO:0007669"/>
    <property type="project" value="UniProtKB-ARBA"/>
</dbReference>
<feature type="domain" description="NADP-dependent oxidoreductase" evidence="7">
    <location>
        <begin position="22"/>
        <end position="266"/>
    </location>
</feature>
<name>A0A5B0E5N6_9MICC</name>
<evidence type="ECO:0000313" key="8">
    <source>
        <dbReference type="EMBL" id="KAA0974038.1"/>
    </source>
</evidence>
<evidence type="ECO:0000256" key="3">
    <source>
        <dbReference type="ARBA" id="ARBA00023002"/>
    </source>
</evidence>
<comment type="similarity">
    <text evidence="1">Belongs to the aldo/keto reductase family.</text>
</comment>
<dbReference type="InterPro" id="IPR018170">
    <property type="entry name" value="Aldo/ket_reductase_CS"/>
</dbReference>
<dbReference type="Gene3D" id="3.20.20.100">
    <property type="entry name" value="NADP-dependent oxidoreductase domain"/>
    <property type="match status" value="1"/>
</dbReference>
<dbReference type="AlphaFoldDB" id="A0A5B0E5N6"/>
<dbReference type="CDD" id="cd19071">
    <property type="entry name" value="AKR_AKR1-5-like"/>
    <property type="match status" value="1"/>
</dbReference>
<dbReference type="PROSITE" id="PS00063">
    <property type="entry name" value="ALDOKETO_REDUCTASE_3"/>
    <property type="match status" value="1"/>
</dbReference>
<evidence type="ECO:0000256" key="6">
    <source>
        <dbReference type="PIRSR" id="PIRSR000097-3"/>
    </source>
</evidence>
<evidence type="ECO:0000313" key="9">
    <source>
        <dbReference type="Proteomes" id="UP000323856"/>
    </source>
</evidence>
<organism evidence="8 9">
    <name type="scientific">Paeniglutamicibacter gangotriensis</name>
    <dbReference type="NCBI Taxonomy" id="254787"/>
    <lineage>
        <taxon>Bacteria</taxon>
        <taxon>Bacillati</taxon>
        <taxon>Actinomycetota</taxon>
        <taxon>Actinomycetes</taxon>
        <taxon>Micrococcales</taxon>
        <taxon>Micrococcaceae</taxon>
        <taxon>Paeniglutamicibacter</taxon>
    </lineage>
</organism>
<dbReference type="Pfam" id="PF00248">
    <property type="entry name" value="Aldo_ket_red"/>
    <property type="match status" value="1"/>
</dbReference>
<evidence type="ECO:0000256" key="2">
    <source>
        <dbReference type="ARBA" id="ARBA00022857"/>
    </source>
</evidence>
<evidence type="ECO:0000259" key="7">
    <source>
        <dbReference type="Pfam" id="PF00248"/>
    </source>
</evidence>
<dbReference type="SUPFAM" id="SSF51430">
    <property type="entry name" value="NAD(P)-linked oxidoreductase"/>
    <property type="match status" value="1"/>
</dbReference>
<sequence length="281" mass="30918">MSDNYASVPLRELNNGAFIPSIGLGTWPLDDIQAGAAVAHALDAGYRLIDTAENYRNEEGIGEGIGSTSVPREELFITSKFNAEWHSLQGVQDAWENSCTRLGVDYLDLFLVHWPNPKEGNYIPAWEGLVKLLKRGRVRAIGTSNFTVDQLQELIDATGVVPDVNQIQHSPLWIDDARLAFHAEHGILTEAWAPLGRGKHGLLESEPILKAAATHKVTPAQVALRWQMERGVIPIPKTSSPERMAENLDIFTFNLTPDEVLAIDGLDGTADEPVDPMQFGH</sequence>
<dbReference type="InterPro" id="IPR023210">
    <property type="entry name" value="NADP_OxRdtase_dom"/>
</dbReference>
<dbReference type="InterPro" id="IPR036812">
    <property type="entry name" value="NAD(P)_OxRdtase_dom_sf"/>
</dbReference>
<dbReference type="PANTHER" id="PTHR43827:SF3">
    <property type="entry name" value="NADP-DEPENDENT OXIDOREDUCTASE DOMAIN-CONTAINING PROTEIN"/>
    <property type="match status" value="1"/>
</dbReference>
<dbReference type="EMBL" id="VOBL01000021">
    <property type="protein sequence ID" value="KAA0974038.1"/>
    <property type="molecule type" value="Genomic_DNA"/>
</dbReference>